<gene>
    <name evidence="3" type="ORF">HMPREF0298_2116</name>
</gene>
<protein>
    <recommendedName>
        <fullName evidence="5">Secreted protein</fullName>
    </recommendedName>
</protein>
<comment type="caution">
    <text evidence="3">The sequence shown here is derived from an EMBL/GenBank/DDBJ whole genome shotgun (WGS) entry which is preliminary data.</text>
</comment>
<organism evidence="3 4">
    <name type="scientific">Corynebacterium lipophiloflavum (strain ATCC 700352 / DSM 44291 / CCUG 37336 / JCM 10383 / DMMZ 1944)</name>
    <dbReference type="NCBI Taxonomy" id="525263"/>
    <lineage>
        <taxon>Bacteria</taxon>
        <taxon>Bacillati</taxon>
        <taxon>Actinomycetota</taxon>
        <taxon>Actinomycetes</taxon>
        <taxon>Mycobacteriales</taxon>
        <taxon>Corynebacteriaceae</taxon>
        <taxon>Corynebacterium</taxon>
    </lineage>
</organism>
<sequence length="99" mass="10232">MKLNILGAAVAAAFLLGSAPAVAQAQETTAPALTESGHKPGNVGHGVNLPADTTYTTVDGERVTHPCAGRKLVYQSHNDALYDTRYGGRILAVMAVDGQ</sequence>
<dbReference type="Proteomes" id="UP000006196">
    <property type="component" value="Unassembled WGS sequence"/>
</dbReference>
<reference evidence="3" key="1">
    <citation type="submission" date="2009-01" db="EMBL/GenBank/DDBJ databases">
        <authorList>
            <person name="Qin X."/>
            <person name="Bachman B."/>
            <person name="Battles P."/>
            <person name="Bell A."/>
            <person name="Bess C."/>
            <person name="Bickham C."/>
            <person name="Chaboub L."/>
            <person name="Chen D."/>
            <person name="Coyle M."/>
            <person name="Deiros D.R."/>
            <person name="Dinh H."/>
            <person name="Forbes L."/>
            <person name="Fowler G."/>
            <person name="Francisco L."/>
            <person name="Fu Q."/>
            <person name="Gubbala S."/>
            <person name="Hale W."/>
            <person name="Han Y."/>
            <person name="Hemphill L."/>
            <person name="Highlander S.K."/>
            <person name="Hirani K."/>
            <person name="Hogues M."/>
            <person name="Jackson L."/>
            <person name="Jakkamsetti A."/>
            <person name="Javaid M."/>
            <person name="Jiang H."/>
            <person name="Korchina V."/>
            <person name="Kovar C."/>
            <person name="Lara F."/>
            <person name="Lee S."/>
            <person name="Mata R."/>
            <person name="Mathew T."/>
            <person name="Moen C."/>
            <person name="Morales K."/>
            <person name="Munidasa M."/>
            <person name="Nazareth L."/>
            <person name="Ngo R."/>
            <person name="Nguyen L."/>
            <person name="Okwuonu G."/>
            <person name="Ongeri F."/>
            <person name="Patil S."/>
            <person name="Petrosino J."/>
            <person name="Pham C."/>
            <person name="Pham P."/>
            <person name="Pu L.-L."/>
            <person name="Puazo M."/>
            <person name="Raj R."/>
            <person name="Reid J."/>
            <person name="Rouhana J."/>
            <person name="Saada N."/>
            <person name="Shang Y."/>
            <person name="Simmons D."/>
            <person name="Thornton R."/>
            <person name="Warren J."/>
            <person name="Weissenberger G."/>
            <person name="Zhang J."/>
            <person name="Zhang L."/>
            <person name="Zhou C."/>
            <person name="Zhu D."/>
            <person name="Muzny D."/>
            <person name="Worley K."/>
            <person name="Gibbs R."/>
        </authorList>
    </citation>
    <scope>NUCLEOTIDE SEQUENCE [LARGE SCALE GENOMIC DNA]</scope>
    <source>
        <strain evidence="3">DSM 44291</strain>
    </source>
</reference>
<dbReference type="EMBL" id="ACHJ01000167">
    <property type="protein sequence ID" value="EEI16021.1"/>
    <property type="molecule type" value="Genomic_DNA"/>
</dbReference>
<evidence type="ECO:0000256" key="2">
    <source>
        <dbReference type="SAM" id="SignalP"/>
    </source>
</evidence>
<name>C0XUJ6_CORLD</name>
<feature type="chain" id="PRO_5038587614" description="Secreted protein" evidence="2">
    <location>
        <begin position="24"/>
        <end position="99"/>
    </location>
</feature>
<dbReference type="HOGENOM" id="CLU_2315531_0_0_11"/>
<evidence type="ECO:0000313" key="4">
    <source>
        <dbReference type="Proteomes" id="UP000006196"/>
    </source>
</evidence>
<dbReference type="AlphaFoldDB" id="C0XUJ6"/>
<evidence type="ECO:0008006" key="5">
    <source>
        <dbReference type="Google" id="ProtNLM"/>
    </source>
</evidence>
<evidence type="ECO:0000256" key="1">
    <source>
        <dbReference type="SAM" id="MobiDB-lite"/>
    </source>
</evidence>
<evidence type="ECO:0000313" key="3">
    <source>
        <dbReference type="EMBL" id="EEI16021.1"/>
    </source>
</evidence>
<keyword evidence="4" id="KW-1185">Reference proteome</keyword>
<keyword evidence="2" id="KW-0732">Signal</keyword>
<dbReference type="RefSeq" id="WP_006839410.1">
    <property type="nucleotide sequence ID" value="NZ_GG667191.1"/>
</dbReference>
<dbReference type="STRING" id="525263.HMPREF0298_2116"/>
<accession>C0XUJ6</accession>
<proteinExistence type="predicted"/>
<feature type="signal peptide" evidence="2">
    <location>
        <begin position="1"/>
        <end position="23"/>
    </location>
</feature>
<feature type="region of interest" description="Disordered" evidence="1">
    <location>
        <begin position="29"/>
        <end position="49"/>
    </location>
</feature>